<dbReference type="InterPro" id="IPR052564">
    <property type="entry name" value="N-acetyltrans/Recomb-assoc"/>
</dbReference>
<dbReference type="RefSeq" id="WP_268637305.1">
    <property type="nucleotide sequence ID" value="NZ_JAMDLZ010000016.1"/>
</dbReference>
<dbReference type="EMBL" id="JAMDLZ010000016">
    <property type="protein sequence ID" value="MCY9547218.1"/>
    <property type="molecule type" value="Genomic_DNA"/>
</dbReference>
<keyword evidence="2" id="KW-0808">Transferase</keyword>
<dbReference type="CDD" id="cd04301">
    <property type="entry name" value="NAT_SF"/>
    <property type="match status" value="1"/>
</dbReference>
<dbReference type="SUPFAM" id="SSF55729">
    <property type="entry name" value="Acyl-CoA N-acyltransferases (Nat)"/>
    <property type="match status" value="1"/>
</dbReference>
<evidence type="ECO:0000259" key="1">
    <source>
        <dbReference type="PROSITE" id="PS51186"/>
    </source>
</evidence>
<dbReference type="InterPro" id="IPR016181">
    <property type="entry name" value="Acyl_CoA_acyltransferase"/>
</dbReference>
<dbReference type="Pfam" id="PF13673">
    <property type="entry name" value="Acetyltransf_10"/>
    <property type="match status" value="1"/>
</dbReference>
<evidence type="ECO:0000313" key="2">
    <source>
        <dbReference type="EMBL" id="MCY9547218.1"/>
    </source>
</evidence>
<feature type="domain" description="N-acetyltransferase" evidence="1">
    <location>
        <begin position="1"/>
        <end position="157"/>
    </location>
</feature>
<dbReference type="PANTHER" id="PTHR43451">
    <property type="entry name" value="ACETYLTRANSFERASE (GNAT) FAMILY PROTEIN"/>
    <property type="match status" value="1"/>
</dbReference>
<sequence length="163" mass="18925">MIIMKFEEADIEEIVSLFYETVHSVNLKDYSQTELDAWAPKEEKKSKIDAWKISLGQNISFVAKINDKVVGFSDMTHSGHLDRLYIHKDFQGLGIAKTLVDKLEDEAKKLNLFKIDTEASITAKQFFEHRGYNTICSQTVEREGVKLTNFKMIKNRFLIWVFL</sequence>
<keyword evidence="2" id="KW-0012">Acyltransferase</keyword>
<protein>
    <submittedName>
        <fullName evidence="2">GNAT family N-acetyltransferase</fullName>
        <ecNumber evidence="2">2.3.1.-</ecNumber>
    </submittedName>
</protein>
<dbReference type="PROSITE" id="PS51186">
    <property type="entry name" value="GNAT"/>
    <property type="match status" value="1"/>
</dbReference>
<organism evidence="2 3">
    <name type="scientific">Lysinibacillus xylanilyticus</name>
    <dbReference type="NCBI Taxonomy" id="582475"/>
    <lineage>
        <taxon>Bacteria</taxon>
        <taxon>Bacillati</taxon>
        <taxon>Bacillota</taxon>
        <taxon>Bacilli</taxon>
        <taxon>Bacillales</taxon>
        <taxon>Bacillaceae</taxon>
        <taxon>Lysinibacillus</taxon>
    </lineage>
</organism>
<gene>
    <name evidence="2" type="ORF">M5W82_09650</name>
</gene>
<evidence type="ECO:0000313" key="3">
    <source>
        <dbReference type="Proteomes" id="UP001527052"/>
    </source>
</evidence>
<accession>A0ABT4EQE6</accession>
<comment type="caution">
    <text evidence="2">The sequence shown here is derived from an EMBL/GenBank/DDBJ whole genome shotgun (WGS) entry which is preliminary data.</text>
</comment>
<keyword evidence="3" id="KW-1185">Reference proteome</keyword>
<dbReference type="Gene3D" id="3.40.630.30">
    <property type="match status" value="1"/>
</dbReference>
<dbReference type="InterPro" id="IPR000182">
    <property type="entry name" value="GNAT_dom"/>
</dbReference>
<reference evidence="2 3" key="1">
    <citation type="submission" date="2022-05" db="EMBL/GenBank/DDBJ databases">
        <title>Genome Sequencing of Bee-Associated Microbes.</title>
        <authorList>
            <person name="Dunlap C."/>
        </authorList>
    </citation>
    <scope>NUCLEOTIDE SEQUENCE [LARGE SCALE GENOMIC DNA]</scope>
    <source>
        <strain evidence="2 3">NRRL BD-083</strain>
    </source>
</reference>
<dbReference type="PANTHER" id="PTHR43451:SF1">
    <property type="entry name" value="ACETYLTRANSFERASE"/>
    <property type="match status" value="1"/>
</dbReference>
<dbReference type="EC" id="2.3.1.-" evidence="2"/>
<proteinExistence type="predicted"/>
<dbReference type="GO" id="GO:0016746">
    <property type="term" value="F:acyltransferase activity"/>
    <property type="evidence" value="ECO:0007669"/>
    <property type="project" value="UniProtKB-KW"/>
</dbReference>
<dbReference type="Proteomes" id="UP001527052">
    <property type="component" value="Unassembled WGS sequence"/>
</dbReference>
<name>A0ABT4EQE6_9BACI</name>